<dbReference type="PROSITE" id="PS51724">
    <property type="entry name" value="SPOR"/>
    <property type="match status" value="1"/>
</dbReference>
<proteinExistence type="predicted"/>
<gene>
    <name evidence="2" type="ORF">HELGO_WM36179</name>
</gene>
<sequence>MNMFNKKTILFFSITTLMINGCVAKNEFETKNKQVKVMNPKPYVTNKIVNKPAWGKMASVKAKKDDCVDCFAVPIDYSKPPSATNNAFKKPLNKSQANAFPKFASNTKAKELKRYGNYPYQETASDTAVKTAMKTRNFKEQNVVSAPIVQNSSYGSLSPSYHTANTSIQVGAFRKYSGAKKYVKRYKALANQYKVTMRKGTKDNQTIYRVRIEGFKNKSEAKNFMSINRISDGFLVRK</sequence>
<dbReference type="EMBL" id="CACVAR010000135">
    <property type="protein sequence ID" value="CAA6805484.1"/>
    <property type="molecule type" value="Genomic_DNA"/>
</dbReference>
<dbReference type="InterPro" id="IPR007730">
    <property type="entry name" value="SPOR-like_dom"/>
</dbReference>
<dbReference type="InterPro" id="IPR036680">
    <property type="entry name" value="SPOR-like_sf"/>
</dbReference>
<dbReference type="Gene3D" id="3.30.70.1070">
    <property type="entry name" value="Sporulation related repeat"/>
    <property type="match status" value="1"/>
</dbReference>
<dbReference type="GO" id="GO:0042834">
    <property type="term" value="F:peptidoglycan binding"/>
    <property type="evidence" value="ECO:0007669"/>
    <property type="project" value="InterPro"/>
</dbReference>
<evidence type="ECO:0000313" key="2">
    <source>
        <dbReference type="EMBL" id="CAA6805484.1"/>
    </source>
</evidence>
<organism evidence="2">
    <name type="scientific">uncultured Sulfurovum sp</name>
    <dbReference type="NCBI Taxonomy" id="269237"/>
    <lineage>
        <taxon>Bacteria</taxon>
        <taxon>Pseudomonadati</taxon>
        <taxon>Campylobacterota</taxon>
        <taxon>Epsilonproteobacteria</taxon>
        <taxon>Campylobacterales</taxon>
        <taxon>Sulfurovaceae</taxon>
        <taxon>Sulfurovum</taxon>
        <taxon>environmental samples</taxon>
    </lineage>
</organism>
<evidence type="ECO:0000259" key="1">
    <source>
        <dbReference type="PROSITE" id="PS51724"/>
    </source>
</evidence>
<dbReference type="Pfam" id="PF05036">
    <property type="entry name" value="SPOR"/>
    <property type="match status" value="1"/>
</dbReference>
<dbReference type="SUPFAM" id="SSF110997">
    <property type="entry name" value="Sporulation related repeat"/>
    <property type="match status" value="1"/>
</dbReference>
<protein>
    <recommendedName>
        <fullName evidence="1">SPOR domain-containing protein</fullName>
    </recommendedName>
</protein>
<accession>A0A6S6SQ95</accession>
<reference evidence="2" key="1">
    <citation type="submission" date="2020-01" db="EMBL/GenBank/DDBJ databases">
        <authorList>
            <person name="Meier V. D."/>
            <person name="Meier V D."/>
        </authorList>
    </citation>
    <scope>NUCLEOTIDE SEQUENCE</scope>
    <source>
        <strain evidence="2">HLG_WM_MAG_03</strain>
    </source>
</reference>
<dbReference type="AlphaFoldDB" id="A0A6S6SQ95"/>
<name>A0A6S6SQ95_9BACT</name>
<feature type="domain" description="SPOR" evidence="1">
    <location>
        <begin position="160"/>
        <end position="238"/>
    </location>
</feature>